<dbReference type="STRING" id="1122244.GCA_000426885_00139"/>
<dbReference type="Proteomes" id="UP000254065">
    <property type="component" value="Unassembled WGS sequence"/>
</dbReference>
<feature type="chain" id="PRO_5017020248" evidence="1">
    <location>
        <begin position="22"/>
        <end position="91"/>
    </location>
</feature>
<feature type="signal peptide" evidence="1">
    <location>
        <begin position="1"/>
        <end position="21"/>
    </location>
</feature>
<dbReference type="EMBL" id="UGQB01000004">
    <property type="protein sequence ID" value="STZ08472.1"/>
    <property type="molecule type" value="Genomic_DNA"/>
</dbReference>
<keyword evidence="1" id="KW-0732">Signal</keyword>
<sequence length="91" mass="10500">MKKLMLSALIITVLCSNITVAQTFIKIHHLPEHIKSHDELVQITTPIANSNPNSYYEFEFELIDVPKNLELISVNGNYWANNCFYSLYGKR</sequence>
<name>A0A378QZP1_9GAMM</name>
<organism evidence="2 3">
    <name type="scientific">Moraxella caprae</name>
    <dbReference type="NCBI Taxonomy" id="90240"/>
    <lineage>
        <taxon>Bacteria</taxon>
        <taxon>Pseudomonadati</taxon>
        <taxon>Pseudomonadota</taxon>
        <taxon>Gammaproteobacteria</taxon>
        <taxon>Moraxellales</taxon>
        <taxon>Moraxellaceae</taxon>
        <taxon>Moraxella</taxon>
    </lineage>
</organism>
<keyword evidence="3" id="KW-1185">Reference proteome</keyword>
<protein>
    <submittedName>
        <fullName evidence="2">Uncharacterized protein</fullName>
    </submittedName>
</protein>
<dbReference type="AlphaFoldDB" id="A0A378QZP1"/>
<proteinExistence type="predicted"/>
<accession>A0A378QZP1</accession>
<evidence type="ECO:0000256" key="1">
    <source>
        <dbReference type="SAM" id="SignalP"/>
    </source>
</evidence>
<dbReference type="RefSeq" id="WP_029102086.1">
    <property type="nucleotide sequence ID" value="NZ_UGQB01000004.1"/>
</dbReference>
<reference evidence="2 3" key="1">
    <citation type="submission" date="2018-06" db="EMBL/GenBank/DDBJ databases">
        <authorList>
            <consortium name="Pathogen Informatics"/>
            <person name="Doyle S."/>
        </authorList>
    </citation>
    <scope>NUCLEOTIDE SEQUENCE [LARGE SCALE GENOMIC DNA]</scope>
    <source>
        <strain evidence="2 3">NCTC12877</strain>
    </source>
</reference>
<dbReference type="OrthoDB" id="6648947at2"/>
<evidence type="ECO:0000313" key="2">
    <source>
        <dbReference type="EMBL" id="STZ08472.1"/>
    </source>
</evidence>
<evidence type="ECO:0000313" key="3">
    <source>
        <dbReference type="Proteomes" id="UP000254065"/>
    </source>
</evidence>
<gene>
    <name evidence="2" type="ORF">NCTC12877_01475</name>
</gene>